<reference evidence="3 4" key="1">
    <citation type="submission" date="2017-09" db="EMBL/GenBank/DDBJ databases">
        <title>Large-scale bioinformatics analysis of Bacillus genomes uncovers conserved roles of natural products in bacterial physiology.</title>
        <authorList>
            <consortium name="Agbiome Team Llc"/>
            <person name="Bleich R.M."/>
            <person name="Kirk G.J."/>
            <person name="Santa Maria K.C."/>
            <person name="Allen S.E."/>
            <person name="Farag S."/>
            <person name="Shank E.A."/>
            <person name="Bowers A."/>
        </authorList>
    </citation>
    <scope>NUCLEOTIDE SEQUENCE [LARGE SCALE GENOMIC DNA]</scope>
    <source>
        <strain evidence="3 4">AFS020204</strain>
    </source>
</reference>
<evidence type="ECO:0000313" key="3">
    <source>
        <dbReference type="EMBL" id="PFF51391.1"/>
    </source>
</evidence>
<proteinExistence type="predicted"/>
<dbReference type="EMBL" id="NTSO01000003">
    <property type="protein sequence ID" value="PFF51391.1"/>
    <property type="molecule type" value="Genomic_DNA"/>
</dbReference>
<evidence type="ECO:0000313" key="4">
    <source>
        <dbReference type="Proteomes" id="UP000220210"/>
    </source>
</evidence>
<dbReference type="SUPFAM" id="SSF52540">
    <property type="entry name" value="P-loop containing nucleoside triphosphate hydrolases"/>
    <property type="match status" value="1"/>
</dbReference>
<dbReference type="Proteomes" id="UP000220210">
    <property type="component" value="Unassembled WGS sequence"/>
</dbReference>
<dbReference type="InterPro" id="IPR027417">
    <property type="entry name" value="P-loop_NTPase"/>
</dbReference>
<protein>
    <submittedName>
        <fullName evidence="3">ATPase</fullName>
    </submittedName>
</protein>
<evidence type="ECO:0000259" key="2">
    <source>
        <dbReference type="Pfam" id="PF13401"/>
    </source>
</evidence>
<sequence>MNKYKENENRPSFVEQDKKLKQFESLVVEHTIIKQVKEQLISCILNPAGTFIFLVLGPSGVGKTTLAHVLEEYFIEQMKEELVRDRGRVPIVRTEVVGFDSGKFTWKDYYYRTLEALQEPLINHKVIIENQKDKVQNSTINYHSKSTWYALRSSLENAFKFRRPVACILDEAQHLLKVSGSKSLQNQLDTIKSLANQTKVPHILVGTYELKEFFNLSAQLSRRTISIHFPRYKASNVDEYRTFLSVIRMLQRNMPLEEEPNLLQHADFIYERTLGCVGILKDWLTRCLGDALHNQKSTITKEMLHKYAMPIQALEMLYGEIEQGEALFDENEQHRMNFLYKIGLKEREEKQAKKTVATRGRKVGIRNPKRDPVGKQDYMEG</sequence>
<feature type="domain" description="ORC1/DEAH AAA+ ATPase" evidence="2">
    <location>
        <begin position="52"/>
        <end position="212"/>
    </location>
</feature>
<dbReference type="Gene3D" id="3.40.50.300">
    <property type="entry name" value="P-loop containing nucleotide triphosphate hydrolases"/>
    <property type="match status" value="1"/>
</dbReference>
<dbReference type="AlphaFoldDB" id="A0A9X6W126"/>
<feature type="region of interest" description="Disordered" evidence="1">
    <location>
        <begin position="351"/>
        <end position="381"/>
    </location>
</feature>
<dbReference type="InterPro" id="IPR049945">
    <property type="entry name" value="AAA_22"/>
</dbReference>
<evidence type="ECO:0000256" key="1">
    <source>
        <dbReference type="SAM" id="MobiDB-lite"/>
    </source>
</evidence>
<gene>
    <name evidence="3" type="ORF">CN357_06155</name>
</gene>
<comment type="caution">
    <text evidence="3">The sequence shown here is derived from an EMBL/GenBank/DDBJ whole genome shotgun (WGS) entry which is preliminary data.</text>
</comment>
<accession>A0A9X6W126</accession>
<dbReference type="Pfam" id="PF13401">
    <property type="entry name" value="AAA_22"/>
    <property type="match status" value="1"/>
</dbReference>
<name>A0A9X6W126_BACCE</name>
<feature type="compositionally biased region" description="Basic and acidic residues" evidence="1">
    <location>
        <begin position="368"/>
        <end position="381"/>
    </location>
</feature>
<organism evidence="3 4">
    <name type="scientific">Bacillus cereus</name>
    <dbReference type="NCBI Taxonomy" id="1396"/>
    <lineage>
        <taxon>Bacteria</taxon>
        <taxon>Bacillati</taxon>
        <taxon>Bacillota</taxon>
        <taxon>Bacilli</taxon>
        <taxon>Bacillales</taxon>
        <taxon>Bacillaceae</taxon>
        <taxon>Bacillus</taxon>
        <taxon>Bacillus cereus group</taxon>
    </lineage>
</organism>
<dbReference type="RefSeq" id="WP_098434236.1">
    <property type="nucleotide sequence ID" value="NZ_NTSO01000003.1"/>
</dbReference>
<dbReference type="GO" id="GO:0016887">
    <property type="term" value="F:ATP hydrolysis activity"/>
    <property type="evidence" value="ECO:0007669"/>
    <property type="project" value="InterPro"/>
</dbReference>